<accession>A0A8W8IEZ7</accession>
<reference evidence="1" key="1">
    <citation type="submission" date="2022-08" db="UniProtKB">
        <authorList>
            <consortium name="EnsemblMetazoa"/>
        </authorList>
    </citation>
    <scope>IDENTIFICATION</scope>
    <source>
        <strain evidence="1">05x7-T-G4-1.051#20</strain>
    </source>
</reference>
<proteinExistence type="predicted"/>
<organism evidence="1 2">
    <name type="scientific">Magallana gigas</name>
    <name type="common">Pacific oyster</name>
    <name type="synonym">Crassostrea gigas</name>
    <dbReference type="NCBI Taxonomy" id="29159"/>
    <lineage>
        <taxon>Eukaryota</taxon>
        <taxon>Metazoa</taxon>
        <taxon>Spiralia</taxon>
        <taxon>Lophotrochozoa</taxon>
        <taxon>Mollusca</taxon>
        <taxon>Bivalvia</taxon>
        <taxon>Autobranchia</taxon>
        <taxon>Pteriomorphia</taxon>
        <taxon>Ostreida</taxon>
        <taxon>Ostreoidea</taxon>
        <taxon>Ostreidae</taxon>
        <taxon>Magallana</taxon>
    </lineage>
</organism>
<evidence type="ECO:0000313" key="1">
    <source>
        <dbReference type="EnsemblMetazoa" id="G1389.1:cds"/>
    </source>
</evidence>
<protein>
    <submittedName>
        <fullName evidence="1">Uncharacterized protein</fullName>
    </submittedName>
</protein>
<keyword evidence="2" id="KW-1185">Reference proteome</keyword>
<sequence>MPFAYIDETSGPDMQLNRGLLFHLNHLHLTEVLMSDSATSKICQWNVSRPMEMDPKPLKEWNLGRPKISAEGELRYRERKQLDQL</sequence>
<dbReference type="EnsemblMetazoa" id="G1389.1">
    <property type="protein sequence ID" value="G1389.1:cds"/>
    <property type="gene ID" value="G1389"/>
</dbReference>
<name>A0A8W8IEZ7_MAGGI</name>
<dbReference type="AlphaFoldDB" id="A0A8W8IEZ7"/>
<dbReference type="Proteomes" id="UP000005408">
    <property type="component" value="Unassembled WGS sequence"/>
</dbReference>
<evidence type="ECO:0000313" key="2">
    <source>
        <dbReference type="Proteomes" id="UP000005408"/>
    </source>
</evidence>